<evidence type="ECO:0000256" key="5">
    <source>
        <dbReference type="ARBA" id="ARBA00031122"/>
    </source>
</evidence>
<reference evidence="7" key="1">
    <citation type="submission" date="2021-09" db="EMBL/GenBank/DDBJ databases">
        <title>Genome analysis of Fictibacillus sp. KIGAM418 isolated from marine sediment.</title>
        <authorList>
            <person name="Seo M.-J."/>
            <person name="Cho E.-S."/>
            <person name="Hwang C.Y."/>
        </authorList>
    </citation>
    <scope>NUCLEOTIDE SEQUENCE</scope>
    <source>
        <strain evidence="7">KIGAM418</strain>
    </source>
</reference>
<dbReference type="Pfam" id="PF13523">
    <property type="entry name" value="Acetyltransf_8"/>
    <property type="match status" value="1"/>
</dbReference>
<evidence type="ECO:0000256" key="2">
    <source>
        <dbReference type="ARBA" id="ARBA00004924"/>
    </source>
</evidence>
<dbReference type="GO" id="GO:0046677">
    <property type="term" value="P:response to antibiotic"/>
    <property type="evidence" value="ECO:0007669"/>
    <property type="project" value="UniProtKB-KW"/>
</dbReference>
<organism evidence="7 8">
    <name type="scientific">Fictibacillus marinisediminis</name>
    <dbReference type="NCBI Taxonomy" id="2878389"/>
    <lineage>
        <taxon>Bacteria</taxon>
        <taxon>Bacillati</taxon>
        <taxon>Bacillota</taxon>
        <taxon>Bacilli</taxon>
        <taxon>Bacillales</taxon>
        <taxon>Fictibacillaceae</taxon>
        <taxon>Fictibacillus</taxon>
    </lineage>
</organism>
<dbReference type="PROSITE" id="PS51186">
    <property type="entry name" value="GNAT"/>
    <property type="match status" value="1"/>
</dbReference>
<gene>
    <name evidence="7" type="ORF">LCY76_07785</name>
</gene>
<dbReference type="SUPFAM" id="SSF55729">
    <property type="entry name" value="Acyl-CoA N-acyltransferases (Nat)"/>
    <property type="match status" value="1"/>
</dbReference>
<evidence type="ECO:0000259" key="6">
    <source>
        <dbReference type="PROSITE" id="PS51186"/>
    </source>
</evidence>
<dbReference type="Gene3D" id="3.40.630.30">
    <property type="match status" value="1"/>
</dbReference>
<comment type="pathway">
    <text evidence="2">Siderophore biosynthesis.</text>
</comment>
<dbReference type="InterPro" id="IPR019432">
    <property type="entry name" value="Acyltransferase_MbtK/IucB-like"/>
</dbReference>
<accession>A0A9X1XAZ0</accession>
<proteinExistence type="predicted"/>
<dbReference type="GO" id="GO:0016410">
    <property type="term" value="F:N-acyltransferase activity"/>
    <property type="evidence" value="ECO:0007669"/>
    <property type="project" value="TreeGrafter"/>
</dbReference>
<evidence type="ECO:0000256" key="4">
    <source>
        <dbReference type="ARBA" id="ARBA00023251"/>
    </source>
</evidence>
<sequence>MKNKISFRRVDFNGDAELLHQWMNEEHVIPYWKLNGPKEQYYQHLLSALQDEHQKLYIGSLNGRAVSYWESYWVKGDVVEEVYEADPYDQGVHLLIGEKDCLGMGYSLSMIKAMVRYQFHEPYTAKVIAEPDIRNKKMIHVFEKCGFNPVHPVTLPDKTALLMFCDRNEFHRRWKYEDKHWLQTHL</sequence>
<dbReference type="GO" id="GO:0019290">
    <property type="term" value="P:siderophore biosynthetic process"/>
    <property type="evidence" value="ECO:0007669"/>
    <property type="project" value="InterPro"/>
</dbReference>
<dbReference type="InterPro" id="IPR000182">
    <property type="entry name" value="GNAT_dom"/>
</dbReference>
<dbReference type="SMART" id="SM01006">
    <property type="entry name" value="AlcB"/>
    <property type="match status" value="1"/>
</dbReference>
<dbReference type="Proteomes" id="UP001139011">
    <property type="component" value="Unassembled WGS sequence"/>
</dbReference>
<evidence type="ECO:0000256" key="3">
    <source>
        <dbReference type="ARBA" id="ARBA00020586"/>
    </source>
</evidence>
<dbReference type="InterPro" id="IPR016181">
    <property type="entry name" value="Acyl_CoA_acyltransferase"/>
</dbReference>
<feature type="domain" description="N-acetyltransferase" evidence="6">
    <location>
        <begin position="5"/>
        <end position="168"/>
    </location>
</feature>
<dbReference type="PANTHER" id="PTHR31438">
    <property type="entry name" value="LYSINE N-ACYLTRANSFERASE C17G9.06C-RELATED"/>
    <property type="match status" value="1"/>
</dbReference>
<comment type="caution">
    <text evidence="7">The sequence shown here is derived from an EMBL/GenBank/DDBJ whole genome shotgun (WGS) entry which is preliminary data.</text>
</comment>
<dbReference type="EMBL" id="JAIWJX010000002">
    <property type="protein sequence ID" value="MCK6256490.1"/>
    <property type="molecule type" value="Genomic_DNA"/>
</dbReference>
<evidence type="ECO:0000313" key="7">
    <source>
        <dbReference type="EMBL" id="MCK6256490.1"/>
    </source>
</evidence>
<keyword evidence="8" id="KW-1185">Reference proteome</keyword>
<name>A0A9X1XAZ0_9BACL</name>
<dbReference type="AlphaFoldDB" id="A0A9X1XAZ0"/>
<evidence type="ECO:0000313" key="8">
    <source>
        <dbReference type="Proteomes" id="UP001139011"/>
    </source>
</evidence>
<keyword evidence="4" id="KW-0046">Antibiotic resistance</keyword>
<evidence type="ECO:0000256" key="1">
    <source>
        <dbReference type="ARBA" id="ARBA00003818"/>
    </source>
</evidence>
<dbReference type="RefSeq" id="WP_248254622.1">
    <property type="nucleotide sequence ID" value="NZ_JAIWJX010000002.1"/>
</dbReference>
<comment type="function">
    <text evidence="1">Acyltransferase required for the direct transfer of medium- to long-chain fatty acyl moieties from a carrier protein (MbtL) on to the epsilon-amino group of lysine residue in the mycobactin core.</text>
</comment>
<dbReference type="PANTHER" id="PTHR31438:SF1">
    <property type="entry name" value="LYSINE N-ACYLTRANSFERASE C17G9.06C-RELATED"/>
    <property type="match status" value="1"/>
</dbReference>
<protein>
    <recommendedName>
        <fullName evidence="3">Lysine N-acyltransferase MbtK</fullName>
    </recommendedName>
    <alternativeName>
        <fullName evidence="5">Mycobactin synthase protein K</fullName>
    </alternativeName>
</protein>